<reference evidence="1" key="1">
    <citation type="journal article" date="2020" name="Nature">
        <title>Giant virus diversity and host interactions through global metagenomics.</title>
        <authorList>
            <person name="Schulz F."/>
            <person name="Roux S."/>
            <person name="Paez-Espino D."/>
            <person name="Jungbluth S."/>
            <person name="Walsh D.A."/>
            <person name="Denef V.J."/>
            <person name="McMahon K.D."/>
            <person name="Konstantinidis K.T."/>
            <person name="Eloe-Fadrosh E.A."/>
            <person name="Kyrpides N.C."/>
            <person name="Woyke T."/>
        </authorList>
    </citation>
    <scope>NUCLEOTIDE SEQUENCE</scope>
    <source>
        <strain evidence="1">GVMAG-S-1021933-23</strain>
    </source>
</reference>
<proteinExistence type="predicted"/>
<protein>
    <submittedName>
        <fullName evidence="1">Uncharacterized protein</fullName>
    </submittedName>
</protein>
<dbReference type="AlphaFoldDB" id="A0A6C0AF76"/>
<dbReference type="EMBL" id="MN740597">
    <property type="protein sequence ID" value="QHS78418.1"/>
    <property type="molecule type" value="Genomic_DNA"/>
</dbReference>
<sequence>MDMFKISKLMMFMKEKVLLNIKMVIFMKVNLKMEKEMKEFMLVNLHIGKFKNNKIEKVLKNNNF</sequence>
<name>A0A6C0AF76_9ZZZZ</name>
<evidence type="ECO:0000313" key="1">
    <source>
        <dbReference type="EMBL" id="QHS78418.1"/>
    </source>
</evidence>
<accession>A0A6C0AF76</accession>
<organism evidence="1">
    <name type="scientific">viral metagenome</name>
    <dbReference type="NCBI Taxonomy" id="1070528"/>
    <lineage>
        <taxon>unclassified sequences</taxon>
        <taxon>metagenomes</taxon>
        <taxon>organismal metagenomes</taxon>
    </lineage>
</organism>